<keyword evidence="5" id="KW-1185">Reference proteome</keyword>
<evidence type="ECO:0000256" key="2">
    <source>
        <dbReference type="RuleBase" id="RU362039"/>
    </source>
</evidence>
<feature type="domain" description="Calcineurin-like phosphoesterase" evidence="3">
    <location>
        <begin position="1"/>
        <end position="159"/>
    </location>
</feature>
<sequence>MRLLLTTDTHLTPRYPNRALPAELWEQIDAADVVVHAGDWMDPALLDAVEVRSARLVACWGNNDGDDLRARLPETAVAEVGGLRLAVTHETGAAQGREQRCDARFGPGGDTPVDVLVFGHSHIPWDTTTPGGVRLLNPGSPTERRRQPACTYMTAEIRDGVLSAVRTHELPPGAPRSR</sequence>
<proteinExistence type="inferred from homology"/>
<dbReference type="Proteomes" id="UP001500457">
    <property type="component" value="Unassembled WGS sequence"/>
</dbReference>
<keyword evidence="2" id="KW-0479">Metal-binding</keyword>
<dbReference type="Gene3D" id="3.60.21.10">
    <property type="match status" value="1"/>
</dbReference>
<dbReference type="InterPro" id="IPR029052">
    <property type="entry name" value="Metallo-depent_PP-like"/>
</dbReference>
<protein>
    <recommendedName>
        <fullName evidence="2">Phosphoesterase</fullName>
        <ecNumber evidence="2">3.1.4.-</ecNumber>
    </recommendedName>
</protein>
<evidence type="ECO:0000313" key="4">
    <source>
        <dbReference type="EMBL" id="GAA4869808.1"/>
    </source>
</evidence>
<comment type="similarity">
    <text evidence="1 2">Belongs to the metallophosphoesterase superfamily. YfcE family.</text>
</comment>
<reference evidence="5" key="1">
    <citation type="journal article" date="2019" name="Int. J. Syst. Evol. Microbiol.">
        <title>The Global Catalogue of Microorganisms (GCM) 10K type strain sequencing project: providing services to taxonomists for standard genome sequencing and annotation.</title>
        <authorList>
            <consortium name="The Broad Institute Genomics Platform"/>
            <consortium name="The Broad Institute Genome Sequencing Center for Infectious Disease"/>
            <person name="Wu L."/>
            <person name="Ma J."/>
        </authorList>
    </citation>
    <scope>NUCLEOTIDE SEQUENCE [LARGE SCALE GENOMIC DNA]</scope>
    <source>
        <strain evidence="5">JCM 17983</strain>
    </source>
</reference>
<dbReference type="Pfam" id="PF12850">
    <property type="entry name" value="Metallophos_2"/>
    <property type="match status" value="1"/>
</dbReference>
<comment type="cofactor">
    <cofactor evidence="2">
        <name>a divalent metal cation</name>
        <dbReference type="ChEBI" id="CHEBI:60240"/>
    </cofactor>
</comment>
<dbReference type="NCBIfam" id="TIGR00040">
    <property type="entry name" value="yfcE"/>
    <property type="match status" value="1"/>
</dbReference>
<accession>A0ABP9E934</accession>
<organism evidence="4 5">
    <name type="scientific">Actinomycetospora straminea</name>
    <dbReference type="NCBI Taxonomy" id="663607"/>
    <lineage>
        <taxon>Bacteria</taxon>
        <taxon>Bacillati</taxon>
        <taxon>Actinomycetota</taxon>
        <taxon>Actinomycetes</taxon>
        <taxon>Pseudonocardiales</taxon>
        <taxon>Pseudonocardiaceae</taxon>
        <taxon>Actinomycetospora</taxon>
    </lineage>
</organism>
<name>A0ABP9E934_9PSEU</name>
<dbReference type="PANTHER" id="PTHR11124">
    <property type="entry name" value="VACUOLAR SORTING PROTEIN VPS29"/>
    <property type="match status" value="1"/>
</dbReference>
<dbReference type="RefSeq" id="WP_274234475.1">
    <property type="nucleotide sequence ID" value="NZ_BAABHQ010000003.1"/>
</dbReference>
<dbReference type="InterPro" id="IPR000979">
    <property type="entry name" value="Phosphodiesterase_MJ0936/Vps29"/>
</dbReference>
<dbReference type="InterPro" id="IPR024654">
    <property type="entry name" value="Calcineurin-like_PHP_lpxH"/>
</dbReference>
<evidence type="ECO:0000313" key="5">
    <source>
        <dbReference type="Proteomes" id="UP001500457"/>
    </source>
</evidence>
<dbReference type="SUPFAM" id="SSF56300">
    <property type="entry name" value="Metallo-dependent phosphatases"/>
    <property type="match status" value="1"/>
</dbReference>
<gene>
    <name evidence="4" type="ORF">GCM10023203_18690</name>
</gene>
<evidence type="ECO:0000259" key="3">
    <source>
        <dbReference type="Pfam" id="PF12850"/>
    </source>
</evidence>
<dbReference type="EC" id="3.1.4.-" evidence="2"/>
<comment type="caution">
    <text evidence="4">The sequence shown here is derived from an EMBL/GenBank/DDBJ whole genome shotgun (WGS) entry which is preliminary data.</text>
</comment>
<evidence type="ECO:0000256" key="1">
    <source>
        <dbReference type="ARBA" id="ARBA00008950"/>
    </source>
</evidence>
<dbReference type="EMBL" id="BAABHQ010000003">
    <property type="protein sequence ID" value="GAA4869808.1"/>
    <property type="molecule type" value="Genomic_DNA"/>
</dbReference>